<dbReference type="Proteomes" id="UP000318065">
    <property type="component" value="Chromosome"/>
</dbReference>
<name>A0A510HKB9_9ACTN</name>
<organism evidence="1 2">
    <name type="scientific">Rubrobacter xylanophilus</name>
    <dbReference type="NCBI Taxonomy" id="49319"/>
    <lineage>
        <taxon>Bacteria</taxon>
        <taxon>Bacillati</taxon>
        <taxon>Actinomycetota</taxon>
        <taxon>Rubrobacteria</taxon>
        <taxon>Rubrobacterales</taxon>
        <taxon>Rubrobacteraceae</taxon>
        <taxon>Rubrobacter</taxon>
    </lineage>
</organism>
<evidence type="ECO:0000313" key="2">
    <source>
        <dbReference type="Proteomes" id="UP000318065"/>
    </source>
</evidence>
<gene>
    <name evidence="1" type="ORF">RxyAA322_22760</name>
</gene>
<reference evidence="1" key="1">
    <citation type="journal article" date="2019" name="Microbiol. Resour. Announc.">
        <title>Complete Genome Sequence of Rubrobacter xylanophilus Strain AA3-22, Isolated from Arima Onsen in Japan.</title>
        <authorList>
            <person name="Tomariguchi N."/>
            <person name="Miyazaki K."/>
        </authorList>
    </citation>
    <scope>NUCLEOTIDE SEQUENCE [LARGE SCALE GENOMIC DNA]</scope>
    <source>
        <strain evidence="1">AA3-22</strain>
    </source>
</reference>
<dbReference type="AlphaFoldDB" id="A0A510HKB9"/>
<keyword evidence="2" id="KW-1185">Reference proteome</keyword>
<evidence type="ECO:0000313" key="1">
    <source>
        <dbReference type="EMBL" id="BBL80422.1"/>
    </source>
</evidence>
<dbReference type="EMBL" id="AP019791">
    <property type="protein sequence ID" value="BBL80422.1"/>
    <property type="molecule type" value="Genomic_DNA"/>
</dbReference>
<sequence>MEAITTSHSRPDSPVLITACGYKKPIASSATPEVMAVAATKAVANIKKTPAVVARSTGAILRTPKTMSAAMQAFSMYSTGTMTLCLPR</sequence>
<protein>
    <submittedName>
        <fullName evidence="1">Uncharacterized protein</fullName>
    </submittedName>
</protein>
<proteinExistence type="predicted"/>
<accession>A0A510HKB9</accession>